<dbReference type="Proteomes" id="UP000613208">
    <property type="component" value="Unassembled WGS sequence"/>
</dbReference>
<evidence type="ECO:0000313" key="3">
    <source>
        <dbReference type="Proteomes" id="UP000613208"/>
    </source>
</evidence>
<sequence length="106" mass="11889">MENVLFFVVMEGCSALFLYLGYLLWKKEKINVMHDYHYTKVKEKDKKAYTSVMGKAMILMGIGMTVSGVIGVFTVSVESGIPACVTFVVGLCIMIYGQIKYNHGIF</sequence>
<dbReference type="RefSeq" id="WP_201310674.1">
    <property type="nucleotide sequence ID" value="NZ_BLYI01000027.1"/>
</dbReference>
<evidence type="ECO:0000313" key="2">
    <source>
        <dbReference type="EMBL" id="GFO84968.1"/>
    </source>
</evidence>
<dbReference type="InterPro" id="IPR017259">
    <property type="entry name" value="UCP037672"/>
</dbReference>
<dbReference type="AlphaFoldDB" id="A0A916VDA2"/>
<reference evidence="2" key="1">
    <citation type="submission" date="2020-06" db="EMBL/GenBank/DDBJ databases">
        <title>Characterization of fructooligosaccharide metabolism and fructooligosaccharide-degrading enzymes in human commensal butyrate producers.</title>
        <authorList>
            <person name="Tanno H."/>
            <person name="Fujii T."/>
            <person name="Hirano K."/>
            <person name="Maeno S."/>
            <person name="Tonozuka T."/>
            <person name="Sakamoto M."/>
            <person name="Ohkuma M."/>
            <person name="Tochio T."/>
            <person name="Endo A."/>
        </authorList>
    </citation>
    <scope>NUCLEOTIDE SEQUENCE</scope>
    <source>
        <strain evidence="2">JCM 17466</strain>
    </source>
</reference>
<feature type="transmembrane region" description="Helical" evidence="1">
    <location>
        <begin position="79"/>
        <end position="97"/>
    </location>
</feature>
<protein>
    <recommendedName>
        <fullName evidence="4">DUF3784 domain-containing protein</fullName>
    </recommendedName>
</protein>
<keyword evidence="1" id="KW-1133">Transmembrane helix</keyword>
<gene>
    <name evidence="2" type="ORF">ANBU17_13150</name>
</gene>
<dbReference type="EMBL" id="BLYI01000027">
    <property type="protein sequence ID" value="GFO84968.1"/>
    <property type="molecule type" value="Genomic_DNA"/>
</dbReference>
<keyword evidence="3" id="KW-1185">Reference proteome</keyword>
<evidence type="ECO:0008006" key="4">
    <source>
        <dbReference type="Google" id="ProtNLM"/>
    </source>
</evidence>
<evidence type="ECO:0000256" key="1">
    <source>
        <dbReference type="SAM" id="Phobius"/>
    </source>
</evidence>
<dbReference type="Pfam" id="PF12650">
    <property type="entry name" value="DUF3784"/>
    <property type="match status" value="1"/>
</dbReference>
<proteinExistence type="predicted"/>
<feature type="transmembrane region" description="Helical" evidence="1">
    <location>
        <begin position="52"/>
        <end position="73"/>
    </location>
</feature>
<accession>A0A916VDA2</accession>
<keyword evidence="1" id="KW-0812">Transmembrane</keyword>
<feature type="transmembrane region" description="Helical" evidence="1">
    <location>
        <begin position="6"/>
        <end position="25"/>
    </location>
</feature>
<organism evidence="2 3">
    <name type="scientific">Anaerostipes butyraticus</name>
    <dbReference type="NCBI Taxonomy" id="645466"/>
    <lineage>
        <taxon>Bacteria</taxon>
        <taxon>Bacillati</taxon>
        <taxon>Bacillota</taxon>
        <taxon>Clostridia</taxon>
        <taxon>Lachnospirales</taxon>
        <taxon>Lachnospiraceae</taxon>
        <taxon>Anaerostipes</taxon>
    </lineage>
</organism>
<keyword evidence="1" id="KW-0472">Membrane</keyword>
<comment type="caution">
    <text evidence="2">The sequence shown here is derived from an EMBL/GenBank/DDBJ whole genome shotgun (WGS) entry which is preliminary data.</text>
</comment>
<name>A0A916VDA2_9FIRM</name>